<dbReference type="InterPro" id="IPR008254">
    <property type="entry name" value="Flavodoxin/NO_synth"/>
</dbReference>
<dbReference type="GO" id="GO:0010181">
    <property type="term" value="F:FMN binding"/>
    <property type="evidence" value="ECO:0007669"/>
    <property type="project" value="InterPro"/>
</dbReference>
<organism evidence="2">
    <name type="scientific">freshwater metagenome</name>
    <dbReference type="NCBI Taxonomy" id="449393"/>
    <lineage>
        <taxon>unclassified sequences</taxon>
        <taxon>metagenomes</taxon>
        <taxon>ecological metagenomes</taxon>
    </lineage>
</organism>
<name>A0A6J6PK14_9ZZZZ</name>
<dbReference type="PANTHER" id="PTHR38030:SF2">
    <property type="entry name" value="PROTOPORPHYRINOGEN IX DEHYDROGENASE [QUINONE]"/>
    <property type="match status" value="1"/>
</dbReference>
<dbReference type="GO" id="GO:0070819">
    <property type="term" value="F:menaquinone-dependent protoporphyrinogen oxidase activity"/>
    <property type="evidence" value="ECO:0007669"/>
    <property type="project" value="TreeGrafter"/>
</dbReference>
<dbReference type="SUPFAM" id="SSF52218">
    <property type="entry name" value="Flavoproteins"/>
    <property type="match status" value="1"/>
</dbReference>
<protein>
    <submittedName>
        <fullName evidence="2">Unannotated protein</fullName>
    </submittedName>
</protein>
<sequence>MRVLVTSASRYGSTTAIADAIGRSLSARGLLVDVSPVSEAGDVSGYDAVVLGSGIYLGRWLPPALEFAEGQRDALASRPTWLFSAGLAGRQPKADASRAVMLAELIEAIGPRDHVLFGGLFDRAVMDDEERAQLAAVPTPDGDYRDWAEIEAWANAIADELVV</sequence>
<accession>A0A6J6PK14</accession>
<dbReference type="EMBL" id="CAEZXP010000003">
    <property type="protein sequence ID" value="CAB4699830.1"/>
    <property type="molecule type" value="Genomic_DNA"/>
</dbReference>
<dbReference type="Gene3D" id="3.40.50.360">
    <property type="match status" value="1"/>
</dbReference>
<dbReference type="PROSITE" id="PS50902">
    <property type="entry name" value="FLAVODOXIN_LIKE"/>
    <property type="match status" value="1"/>
</dbReference>
<evidence type="ECO:0000313" key="2">
    <source>
        <dbReference type="EMBL" id="CAB4699830.1"/>
    </source>
</evidence>
<dbReference type="InterPro" id="IPR052200">
    <property type="entry name" value="Protoporphyrinogen_IX_DH"/>
</dbReference>
<dbReference type="AlphaFoldDB" id="A0A6J6PK14"/>
<feature type="domain" description="Flavodoxin-like" evidence="1">
    <location>
        <begin position="3"/>
        <end position="158"/>
    </location>
</feature>
<dbReference type="GO" id="GO:0006783">
    <property type="term" value="P:heme biosynthetic process"/>
    <property type="evidence" value="ECO:0007669"/>
    <property type="project" value="TreeGrafter"/>
</dbReference>
<dbReference type="InterPro" id="IPR026816">
    <property type="entry name" value="Flavodoxin_dom"/>
</dbReference>
<dbReference type="PANTHER" id="PTHR38030">
    <property type="entry name" value="PROTOPORPHYRINOGEN IX DEHYDROGENASE [MENAQUINONE]"/>
    <property type="match status" value="1"/>
</dbReference>
<dbReference type="Pfam" id="PF12724">
    <property type="entry name" value="Flavodoxin_5"/>
    <property type="match status" value="1"/>
</dbReference>
<reference evidence="2" key="1">
    <citation type="submission" date="2020-05" db="EMBL/GenBank/DDBJ databases">
        <authorList>
            <person name="Chiriac C."/>
            <person name="Salcher M."/>
            <person name="Ghai R."/>
            <person name="Kavagutti S V."/>
        </authorList>
    </citation>
    <scope>NUCLEOTIDE SEQUENCE</scope>
</reference>
<proteinExistence type="predicted"/>
<evidence type="ECO:0000259" key="1">
    <source>
        <dbReference type="PROSITE" id="PS50902"/>
    </source>
</evidence>
<dbReference type="InterPro" id="IPR029039">
    <property type="entry name" value="Flavoprotein-like_sf"/>
</dbReference>
<gene>
    <name evidence="2" type="ORF">UFOPK2399_01275</name>
</gene>